<sequence length="446" mass="51328">MIKKLYIAFILASSSLMSSCDSFLDIQPVGKVIPNTLEEYRALFATAYNVPLIDRSLCDMRTGDITIRKDEYDQNNYGDIEKWADINPGPETTTFEWSKYYTNIYYANAIIDKKDEITEGTQEDINQLVGEAYLMRGYMHFLLVNLYGEPYTKTGATETKAIPIKLNLDLEEVPSRSTVGEVYTAIISDIESARKLINKKEWDAGYNYRFSTLSVDALESRIYLYMGEWQKAYDAAERVLAQSPVLENFNNEDSKLPNQYQSIEMITAYETIYNSSIVKASQATESFVQQFDQSNDLRLSRYFGNVNSDGNYPIRKTDGYSQYRCSFRTGELYLNIAEAAAHLNNLSEARNRLLHLMENRYTSEGYEEKKNSINAMNQNNLIKEILNERARELAFEGHRWFDLRRTTRPSIQKVIDGQPYTLEENDARYTLRIPQAAIDANPGLLN</sequence>
<dbReference type="PROSITE" id="PS51257">
    <property type="entry name" value="PROKAR_LIPOPROTEIN"/>
    <property type="match status" value="1"/>
</dbReference>
<organism evidence="3 4">
    <name type="scientific">Bacteroides acidifaciens</name>
    <dbReference type="NCBI Taxonomy" id="85831"/>
    <lineage>
        <taxon>Bacteria</taxon>
        <taxon>Pseudomonadati</taxon>
        <taxon>Bacteroidota</taxon>
        <taxon>Bacteroidia</taxon>
        <taxon>Bacteroidales</taxon>
        <taxon>Bacteroidaceae</taxon>
        <taxon>Bacteroides</taxon>
    </lineage>
</organism>
<feature type="chain" id="PRO_5020641240" evidence="1">
    <location>
        <begin position="20"/>
        <end position="446"/>
    </location>
</feature>
<comment type="caution">
    <text evidence="3">The sequence shown here is derived from an EMBL/GenBank/DDBJ whole genome shotgun (WGS) entry which is preliminary data.</text>
</comment>
<proteinExistence type="predicted"/>
<dbReference type="InterPro" id="IPR011990">
    <property type="entry name" value="TPR-like_helical_dom_sf"/>
</dbReference>
<dbReference type="InterPro" id="IPR033985">
    <property type="entry name" value="SusD-like_N"/>
</dbReference>
<feature type="domain" description="SusD-like N-terminal" evidence="2">
    <location>
        <begin position="50"/>
        <end position="224"/>
    </location>
</feature>
<protein>
    <submittedName>
        <fullName evidence="3">RagB/SusD family nutrient uptake outer membrane protein</fullName>
    </submittedName>
</protein>
<reference evidence="3 4" key="1">
    <citation type="submission" date="2019-04" db="EMBL/GenBank/DDBJ databases">
        <title>Microbes associate with the intestines of laboratory mice.</title>
        <authorList>
            <person name="Navarre W."/>
            <person name="Wong E."/>
            <person name="Huang K."/>
            <person name="Tropini C."/>
            <person name="Ng K."/>
            <person name="Yu B."/>
        </authorList>
    </citation>
    <scope>NUCLEOTIDE SEQUENCE [LARGE SCALE GENOMIC DNA]</scope>
    <source>
        <strain evidence="3 4">NM70_E10</strain>
    </source>
</reference>
<dbReference type="AlphaFoldDB" id="A0A4S2AFR5"/>
<dbReference type="Gene3D" id="1.25.40.390">
    <property type="match status" value="1"/>
</dbReference>
<evidence type="ECO:0000259" key="2">
    <source>
        <dbReference type="Pfam" id="PF14322"/>
    </source>
</evidence>
<feature type="signal peptide" evidence="1">
    <location>
        <begin position="1"/>
        <end position="19"/>
    </location>
</feature>
<evidence type="ECO:0000256" key="1">
    <source>
        <dbReference type="SAM" id="SignalP"/>
    </source>
</evidence>
<dbReference type="Pfam" id="PF14322">
    <property type="entry name" value="SusD-like_3"/>
    <property type="match status" value="1"/>
</dbReference>
<name>A0A4S2AFR5_9BACE</name>
<dbReference type="RefSeq" id="WP_136014760.1">
    <property type="nucleotide sequence ID" value="NZ_CAMWAK010000061.1"/>
</dbReference>
<dbReference type="SUPFAM" id="SSF48452">
    <property type="entry name" value="TPR-like"/>
    <property type="match status" value="1"/>
</dbReference>
<dbReference type="CDD" id="cd08977">
    <property type="entry name" value="SusD"/>
    <property type="match status" value="1"/>
</dbReference>
<evidence type="ECO:0000313" key="4">
    <source>
        <dbReference type="Proteomes" id="UP000305751"/>
    </source>
</evidence>
<keyword evidence="1" id="KW-0732">Signal</keyword>
<gene>
    <name evidence="3" type="ORF">E5356_15385</name>
</gene>
<accession>A0A4S2AFR5</accession>
<evidence type="ECO:0000313" key="3">
    <source>
        <dbReference type="EMBL" id="TGX99687.1"/>
    </source>
</evidence>
<dbReference type="EMBL" id="SRZA01000060">
    <property type="protein sequence ID" value="TGX99687.1"/>
    <property type="molecule type" value="Genomic_DNA"/>
</dbReference>
<dbReference type="Proteomes" id="UP000305751">
    <property type="component" value="Unassembled WGS sequence"/>
</dbReference>
<keyword evidence="4" id="KW-1185">Reference proteome</keyword>